<evidence type="ECO:0000256" key="1">
    <source>
        <dbReference type="SAM" id="SignalP"/>
    </source>
</evidence>
<feature type="chain" id="PRO_5014610710" evidence="1">
    <location>
        <begin position="35"/>
        <end position="96"/>
    </location>
</feature>
<accession>A0A2M4B3I4</accession>
<reference evidence="2" key="1">
    <citation type="submission" date="2018-01" db="EMBL/GenBank/DDBJ databases">
        <title>An insight into the sialome of Amazonian anophelines.</title>
        <authorList>
            <person name="Ribeiro J.M."/>
            <person name="Scarpassa V."/>
            <person name="Calvo E."/>
        </authorList>
    </citation>
    <scope>NUCLEOTIDE SEQUENCE</scope>
    <source>
        <tissue evidence="2">Salivary glands</tissue>
    </source>
</reference>
<proteinExistence type="predicted"/>
<dbReference type="AlphaFoldDB" id="A0A2M4B3I4"/>
<evidence type="ECO:0000313" key="2">
    <source>
        <dbReference type="EMBL" id="MBW47606.1"/>
    </source>
</evidence>
<organism evidence="2">
    <name type="scientific">Anopheles triannulatus</name>
    <dbReference type="NCBI Taxonomy" id="58253"/>
    <lineage>
        <taxon>Eukaryota</taxon>
        <taxon>Metazoa</taxon>
        <taxon>Ecdysozoa</taxon>
        <taxon>Arthropoda</taxon>
        <taxon>Hexapoda</taxon>
        <taxon>Insecta</taxon>
        <taxon>Pterygota</taxon>
        <taxon>Neoptera</taxon>
        <taxon>Endopterygota</taxon>
        <taxon>Diptera</taxon>
        <taxon>Nematocera</taxon>
        <taxon>Culicoidea</taxon>
        <taxon>Culicidae</taxon>
        <taxon>Anophelinae</taxon>
        <taxon>Anopheles</taxon>
    </lineage>
</organism>
<keyword evidence="1" id="KW-0732">Signal</keyword>
<sequence length="96" mass="10778">MYLDEHTPPLPPSCLELLLCILLVAHDSILSVEAVACQGQGVSCVRVCVTNRTTNGWRTESSASDLCFATTWTLQEEVRGQDRHREEGHQEMTYSR</sequence>
<protein>
    <submittedName>
        <fullName evidence="2">Putative secreted protein</fullName>
    </submittedName>
</protein>
<feature type="signal peptide" evidence="1">
    <location>
        <begin position="1"/>
        <end position="34"/>
    </location>
</feature>
<name>A0A2M4B3I4_9DIPT</name>
<dbReference type="EMBL" id="GGFK01014285">
    <property type="protein sequence ID" value="MBW47606.1"/>
    <property type="molecule type" value="Transcribed_RNA"/>
</dbReference>